<dbReference type="PANTHER" id="PTHR21222">
    <property type="entry name" value="MIT DOMAIN-CONTAINING PROTEIN 1"/>
    <property type="match status" value="1"/>
</dbReference>
<comment type="caution">
    <text evidence="2">The sequence shown here is derived from an EMBL/GenBank/DDBJ whole genome shotgun (WGS) entry which is preliminary data.</text>
</comment>
<feature type="domain" description="MIT" evidence="1">
    <location>
        <begin position="3"/>
        <end position="81"/>
    </location>
</feature>
<dbReference type="EMBL" id="CADEPI010000186">
    <property type="protein sequence ID" value="CAB3379449.1"/>
    <property type="molecule type" value="Genomic_DNA"/>
</dbReference>
<dbReference type="Proteomes" id="UP000494165">
    <property type="component" value="Unassembled WGS sequence"/>
</dbReference>
<dbReference type="Pfam" id="PF16565">
    <property type="entry name" value="MIT_C"/>
    <property type="match status" value="1"/>
</dbReference>
<organism evidence="2 3">
    <name type="scientific">Cloeon dipterum</name>
    <dbReference type="NCBI Taxonomy" id="197152"/>
    <lineage>
        <taxon>Eukaryota</taxon>
        <taxon>Metazoa</taxon>
        <taxon>Ecdysozoa</taxon>
        <taxon>Arthropoda</taxon>
        <taxon>Hexapoda</taxon>
        <taxon>Insecta</taxon>
        <taxon>Pterygota</taxon>
        <taxon>Palaeoptera</taxon>
        <taxon>Ephemeroptera</taxon>
        <taxon>Pisciforma</taxon>
        <taxon>Baetidae</taxon>
        <taxon>Cloeon</taxon>
    </lineage>
</organism>
<sequence length="236" mass="26839">MTAEANEKAAIALLTRAVTLDQACRFTESFNCYTEGTQLLMEAIKGMTDRAKIDGFRAKANTYLTRAEQIKVHIATEKQKGRYTEHLDIQQDATGFSYNSVLGRFLGADVAWAHVEDPYIKKHHQCMNFLRLCELLVLKCTQLKEIRLVTTAGDEERTRKLTDLTNNLKSRGVTLSVTFSTTLHDRQIRLSNGWVVKIGRGLDYFKGPEGQMSLGYFDLDLRPCLQTTVDIFYDKK</sequence>
<name>A0A8S1DDD9_9INSE</name>
<evidence type="ECO:0000313" key="3">
    <source>
        <dbReference type="Proteomes" id="UP000494165"/>
    </source>
</evidence>
<proteinExistence type="predicted"/>
<dbReference type="PANTHER" id="PTHR21222:SF1">
    <property type="entry name" value="MIT DOMAIN-CONTAINING PROTEIN 1"/>
    <property type="match status" value="1"/>
</dbReference>
<evidence type="ECO:0000259" key="1">
    <source>
        <dbReference type="SMART" id="SM00745"/>
    </source>
</evidence>
<protein>
    <recommendedName>
        <fullName evidence="1">MIT domain-containing protein</fullName>
    </recommendedName>
</protein>
<dbReference type="InterPro" id="IPR032341">
    <property type="entry name" value="MITD1_C"/>
</dbReference>
<keyword evidence="3" id="KW-1185">Reference proteome</keyword>
<dbReference type="InterPro" id="IPR036181">
    <property type="entry name" value="MIT_dom_sf"/>
</dbReference>
<dbReference type="Gene3D" id="3.30.870.30">
    <property type="entry name" value="MITD, C-terminal phospholipase D-like domain"/>
    <property type="match status" value="1"/>
</dbReference>
<dbReference type="Gene3D" id="1.20.58.80">
    <property type="entry name" value="Phosphotransferase system, lactose/cellobiose-type IIA subunit"/>
    <property type="match status" value="1"/>
</dbReference>
<dbReference type="InterPro" id="IPR052817">
    <property type="entry name" value="MIT_domain_contain_protein1"/>
</dbReference>
<dbReference type="InterPro" id="IPR007330">
    <property type="entry name" value="MIT_dom"/>
</dbReference>
<evidence type="ECO:0000313" key="2">
    <source>
        <dbReference type="EMBL" id="CAB3379449.1"/>
    </source>
</evidence>
<dbReference type="Pfam" id="PF04212">
    <property type="entry name" value="MIT"/>
    <property type="match status" value="1"/>
</dbReference>
<reference evidence="2 3" key="1">
    <citation type="submission" date="2020-04" db="EMBL/GenBank/DDBJ databases">
        <authorList>
            <person name="Alioto T."/>
            <person name="Alioto T."/>
            <person name="Gomez Garrido J."/>
        </authorList>
    </citation>
    <scope>NUCLEOTIDE SEQUENCE [LARGE SCALE GENOMIC DNA]</scope>
</reference>
<accession>A0A8S1DDD9</accession>
<dbReference type="AlphaFoldDB" id="A0A8S1DDD9"/>
<dbReference type="OrthoDB" id="19553at2759"/>
<gene>
    <name evidence="2" type="ORF">CLODIP_2_CD04771</name>
</gene>
<dbReference type="SUPFAM" id="SSF116846">
    <property type="entry name" value="MIT domain"/>
    <property type="match status" value="1"/>
</dbReference>
<dbReference type="InterPro" id="IPR038113">
    <property type="entry name" value="MITD1_C_sf"/>
</dbReference>
<dbReference type="SMART" id="SM00745">
    <property type="entry name" value="MIT"/>
    <property type="match status" value="1"/>
</dbReference>